<evidence type="ECO:0000256" key="4">
    <source>
        <dbReference type="ARBA" id="ARBA00022741"/>
    </source>
</evidence>
<evidence type="ECO:0000256" key="5">
    <source>
        <dbReference type="ARBA" id="ARBA00022777"/>
    </source>
</evidence>
<evidence type="ECO:0000256" key="3">
    <source>
        <dbReference type="ARBA" id="ARBA00022679"/>
    </source>
</evidence>
<dbReference type="NCBIfam" id="TIGR00744">
    <property type="entry name" value="ROK_glcA_fam"/>
    <property type="match status" value="1"/>
</dbReference>
<accession>A0A117R6V6</accession>
<dbReference type="Pfam" id="PF00480">
    <property type="entry name" value="ROK"/>
    <property type="match status" value="1"/>
</dbReference>
<dbReference type="SUPFAM" id="SSF53067">
    <property type="entry name" value="Actin-like ATPase domain"/>
    <property type="match status" value="1"/>
</dbReference>
<name>A0A117R6V6_9ACTN</name>
<evidence type="ECO:0000313" key="8">
    <source>
        <dbReference type="EMBL" id="KUN74173.1"/>
    </source>
</evidence>
<keyword evidence="6" id="KW-0067">ATP-binding</keyword>
<organism evidence="8 9">
    <name type="scientific">Streptomyces canus</name>
    <dbReference type="NCBI Taxonomy" id="58343"/>
    <lineage>
        <taxon>Bacteria</taxon>
        <taxon>Bacillati</taxon>
        <taxon>Actinomycetota</taxon>
        <taxon>Actinomycetes</taxon>
        <taxon>Kitasatosporales</taxon>
        <taxon>Streptomycetaceae</taxon>
        <taxon>Streptomyces</taxon>
        <taxon>Streptomyces aurantiacus group</taxon>
    </lineage>
</organism>
<dbReference type="PANTHER" id="PTHR18964">
    <property type="entry name" value="ROK (REPRESSOR, ORF, KINASE) FAMILY"/>
    <property type="match status" value="1"/>
</dbReference>
<keyword evidence="4" id="KW-0547">Nucleotide-binding</keyword>
<dbReference type="GO" id="GO:0004340">
    <property type="term" value="F:glucokinase activity"/>
    <property type="evidence" value="ECO:0007669"/>
    <property type="project" value="InterPro"/>
</dbReference>
<evidence type="ECO:0000256" key="1">
    <source>
        <dbReference type="ARBA" id="ARBA00006479"/>
    </source>
</evidence>
<evidence type="ECO:0000256" key="2">
    <source>
        <dbReference type="ARBA" id="ARBA00014701"/>
    </source>
</evidence>
<dbReference type="Proteomes" id="UP000053669">
    <property type="component" value="Unassembled WGS sequence"/>
</dbReference>
<dbReference type="PANTHER" id="PTHR18964:SF173">
    <property type="entry name" value="GLUCOKINASE"/>
    <property type="match status" value="1"/>
</dbReference>
<reference evidence="8 9" key="1">
    <citation type="submission" date="2015-10" db="EMBL/GenBank/DDBJ databases">
        <title>Draft genome sequence of Streptomyces canus DSM 40017, type strain for the species Streptomyces canus.</title>
        <authorList>
            <person name="Ruckert C."/>
            <person name="Winkler A."/>
            <person name="Kalinowski J."/>
            <person name="Kampfer P."/>
            <person name="Glaeser S."/>
        </authorList>
    </citation>
    <scope>NUCLEOTIDE SEQUENCE [LARGE SCALE GENOMIC DNA]</scope>
    <source>
        <strain evidence="8 9">DSM 40017</strain>
    </source>
</reference>
<proteinExistence type="inferred from homology"/>
<gene>
    <name evidence="8" type="ORF">AQJ46_00880</name>
</gene>
<evidence type="ECO:0000313" key="9">
    <source>
        <dbReference type="Proteomes" id="UP000053669"/>
    </source>
</evidence>
<dbReference type="InterPro" id="IPR000600">
    <property type="entry name" value="ROK"/>
</dbReference>
<dbReference type="AlphaFoldDB" id="A0A117R6V6"/>
<comment type="similarity">
    <text evidence="1">Belongs to the ROK (NagC/XylR) family.</text>
</comment>
<evidence type="ECO:0000256" key="7">
    <source>
        <dbReference type="ARBA" id="ARBA00032386"/>
    </source>
</evidence>
<dbReference type="GO" id="GO:0006096">
    <property type="term" value="P:glycolytic process"/>
    <property type="evidence" value="ECO:0007669"/>
    <property type="project" value="InterPro"/>
</dbReference>
<keyword evidence="5 8" id="KW-0418">Kinase</keyword>
<dbReference type="GO" id="GO:0005524">
    <property type="term" value="F:ATP binding"/>
    <property type="evidence" value="ECO:0007669"/>
    <property type="project" value="UniProtKB-KW"/>
</dbReference>
<dbReference type="InterPro" id="IPR043129">
    <property type="entry name" value="ATPase_NBD"/>
</dbReference>
<dbReference type="STRING" id="58343.AQJ46_00880"/>
<dbReference type="GO" id="GO:0005737">
    <property type="term" value="C:cytoplasm"/>
    <property type="evidence" value="ECO:0007669"/>
    <property type="project" value="InterPro"/>
</dbReference>
<dbReference type="Gene3D" id="3.30.420.40">
    <property type="match status" value="2"/>
</dbReference>
<protein>
    <recommendedName>
        <fullName evidence="2">Glucokinase</fullName>
    </recommendedName>
    <alternativeName>
        <fullName evidence="7">Glucose kinase</fullName>
    </alternativeName>
</protein>
<keyword evidence="3" id="KW-0808">Transferase</keyword>
<dbReference type="RefSeq" id="WP_059203716.1">
    <property type="nucleotide sequence ID" value="NZ_KQ948656.1"/>
</dbReference>
<sequence>MNEQNGGLTVGVDLGGTKIAAGTVDPGGEVVSRVRVATPHDPDRIAGAIAEAVQQVRTGWDDVRAVGVGAAGYVDADRSTVRFAPNLGWHDKEIRDIVQEATGLPVVVENDANAAAWGEFIHGAGAGHDDMVMVMAGTGLGGGIISRGRLFRGRYGMAGEIGHYRAVPDGLPCPCGQHGCMEQYASGAAHTRRAREKAAADPARAAVVLALGDGTPGGLDGHHVTKAALSGDPFSLEVFAQSGRWLGQALADLASILDPSVLVIGGGLGDTGELIRRPAERSYRRALGGGEHRVYAEVRTATVGSDAGLVGAANLARLHELLSAPAFGV</sequence>
<comment type="caution">
    <text evidence="8">The sequence shown here is derived from an EMBL/GenBank/DDBJ whole genome shotgun (WGS) entry which is preliminary data.</text>
</comment>
<dbReference type="EMBL" id="LMWU01000001">
    <property type="protein sequence ID" value="KUN74173.1"/>
    <property type="molecule type" value="Genomic_DNA"/>
</dbReference>
<dbReference type="CDD" id="cd24061">
    <property type="entry name" value="ASKHA_NBD_ROK_SgGLK-like"/>
    <property type="match status" value="1"/>
</dbReference>
<evidence type="ECO:0000256" key="6">
    <source>
        <dbReference type="ARBA" id="ARBA00022840"/>
    </source>
</evidence>
<dbReference type="InterPro" id="IPR004654">
    <property type="entry name" value="ROK_glcA"/>
</dbReference>